<dbReference type="InterPro" id="IPR023395">
    <property type="entry name" value="MCP_dom_sf"/>
</dbReference>
<dbReference type="InterPro" id="IPR049563">
    <property type="entry name" value="TXTP-like"/>
</dbReference>
<evidence type="ECO:0000256" key="2">
    <source>
        <dbReference type="ARBA" id="ARBA00006375"/>
    </source>
</evidence>
<evidence type="ECO:0000256" key="7">
    <source>
        <dbReference type="ARBA" id="ARBA00023128"/>
    </source>
</evidence>
<feature type="repeat" description="Solcar" evidence="9">
    <location>
        <begin position="203"/>
        <end position="289"/>
    </location>
</feature>
<evidence type="ECO:0000256" key="10">
    <source>
        <dbReference type="RuleBase" id="RU000488"/>
    </source>
</evidence>
<evidence type="ECO:0008006" key="13">
    <source>
        <dbReference type="Google" id="ProtNLM"/>
    </source>
</evidence>
<keyword evidence="4 9" id="KW-0812">Transmembrane</keyword>
<dbReference type="EMBL" id="HBGE01002162">
    <property type="protein sequence ID" value="CAD9087939.1"/>
    <property type="molecule type" value="Transcribed_RNA"/>
</dbReference>
<evidence type="ECO:0000256" key="8">
    <source>
        <dbReference type="ARBA" id="ARBA00023136"/>
    </source>
</evidence>
<name>A0A6T8Z5U8_ALECA</name>
<dbReference type="GO" id="GO:0071913">
    <property type="term" value="F:citrate secondary active transmembrane transporter activity"/>
    <property type="evidence" value="ECO:0007669"/>
    <property type="project" value="TreeGrafter"/>
</dbReference>
<evidence type="ECO:0000256" key="6">
    <source>
        <dbReference type="ARBA" id="ARBA00022989"/>
    </source>
</evidence>
<keyword evidence="7" id="KW-0496">Mitochondrion</keyword>
<accession>A0A6T8Z5U8</accession>
<organism evidence="12">
    <name type="scientific">Alexandrium catenella</name>
    <name type="common">Red tide dinoflagellate</name>
    <name type="synonym">Gonyaulax catenella</name>
    <dbReference type="NCBI Taxonomy" id="2925"/>
    <lineage>
        <taxon>Eukaryota</taxon>
        <taxon>Sar</taxon>
        <taxon>Alveolata</taxon>
        <taxon>Dinophyceae</taxon>
        <taxon>Gonyaulacales</taxon>
        <taxon>Pyrocystaceae</taxon>
        <taxon>Alexandrium</taxon>
    </lineage>
</organism>
<evidence type="ECO:0000256" key="3">
    <source>
        <dbReference type="ARBA" id="ARBA00022448"/>
    </source>
</evidence>
<dbReference type="AlphaFoldDB" id="A0A6T8Z5U8"/>
<keyword evidence="8 9" id="KW-0472">Membrane</keyword>
<sequence>MAFVTKKDTGLKTVIKGFLTGGSQAAITYPTEFVKTQLQLQSKVSPEYSGIVDCFKKIHAKHGVAGLYAGAPVRIVGAGFQQMFRWGAYTNLAGIARDPTTGKLSPLMSTLCGLGAGICEAVFAVTPVETLKTRVNDDMRRGTGNYKGTGDALVKIFKSEGPLGLYRGAAPTILKQGTNQAVRMPAQVQIMALITMGDASKNANPLLNGAAGFLAGCVSVMATQPADCVKSKMQGEAAKELYSGTVDCAMKMLKTEGPTAFFAGSIPRMVQVGMSSGISFALFPVISKLLNNVM</sequence>
<dbReference type="PROSITE" id="PS50920">
    <property type="entry name" value="SOLCAR"/>
    <property type="match status" value="3"/>
</dbReference>
<feature type="repeat" description="Solcar" evidence="9">
    <location>
        <begin position="104"/>
        <end position="193"/>
    </location>
</feature>
<reference evidence="12" key="1">
    <citation type="submission" date="2021-01" db="EMBL/GenBank/DDBJ databases">
        <authorList>
            <person name="Corre E."/>
            <person name="Pelletier E."/>
            <person name="Niang G."/>
            <person name="Scheremetjew M."/>
            <person name="Finn R."/>
            <person name="Kale V."/>
            <person name="Holt S."/>
            <person name="Cochrane G."/>
            <person name="Meng A."/>
            <person name="Brown T."/>
            <person name="Cohen L."/>
        </authorList>
    </citation>
    <scope>NUCLEOTIDE SEQUENCE</scope>
    <source>
        <strain evidence="12">OF101</strain>
    </source>
</reference>
<evidence type="ECO:0000313" key="11">
    <source>
        <dbReference type="EMBL" id="CAD9087938.1"/>
    </source>
</evidence>
<proteinExistence type="inferred from homology"/>
<dbReference type="InterPro" id="IPR018108">
    <property type="entry name" value="MCP_transmembrane"/>
</dbReference>
<evidence type="ECO:0000256" key="9">
    <source>
        <dbReference type="PROSITE-ProRule" id="PRU00282"/>
    </source>
</evidence>
<comment type="subcellular location">
    <subcellularLocation>
        <location evidence="1">Mitochondrion membrane</location>
        <topology evidence="1">Multi-pass membrane protein</topology>
    </subcellularLocation>
</comment>
<evidence type="ECO:0000256" key="1">
    <source>
        <dbReference type="ARBA" id="ARBA00004225"/>
    </source>
</evidence>
<dbReference type="PANTHER" id="PTHR45788:SF4">
    <property type="entry name" value="TRICARBOXYLATE TRANSPORT PROTEIN, MITOCHONDRIAL"/>
    <property type="match status" value="1"/>
</dbReference>
<protein>
    <recommendedName>
        <fullName evidence="13">Mitochondrial carrier protein</fullName>
    </recommendedName>
</protein>
<dbReference type="Pfam" id="PF00153">
    <property type="entry name" value="Mito_carr"/>
    <property type="match status" value="3"/>
</dbReference>
<dbReference type="SUPFAM" id="SSF103506">
    <property type="entry name" value="Mitochondrial carrier"/>
    <property type="match status" value="1"/>
</dbReference>
<keyword evidence="5" id="KW-0677">Repeat</keyword>
<dbReference type="Gene3D" id="1.50.40.10">
    <property type="entry name" value="Mitochondrial carrier domain"/>
    <property type="match status" value="2"/>
</dbReference>
<comment type="similarity">
    <text evidence="2 10">Belongs to the mitochondrial carrier (TC 2.A.29) family.</text>
</comment>
<gene>
    <name evidence="11" type="ORF">ACAT0790_LOCUS1331</name>
    <name evidence="12" type="ORF">ACAT0790_LOCUS1332</name>
</gene>
<keyword evidence="3 10" id="KW-0813">Transport</keyword>
<dbReference type="GO" id="GO:0006843">
    <property type="term" value="P:mitochondrial citrate transmembrane transport"/>
    <property type="evidence" value="ECO:0007669"/>
    <property type="project" value="TreeGrafter"/>
</dbReference>
<evidence type="ECO:0000256" key="4">
    <source>
        <dbReference type="ARBA" id="ARBA00022692"/>
    </source>
</evidence>
<feature type="repeat" description="Solcar" evidence="9">
    <location>
        <begin position="8"/>
        <end position="95"/>
    </location>
</feature>
<evidence type="ECO:0000256" key="5">
    <source>
        <dbReference type="ARBA" id="ARBA00022737"/>
    </source>
</evidence>
<dbReference type="EMBL" id="HBGE01002161">
    <property type="protein sequence ID" value="CAD9087938.1"/>
    <property type="molecule type" value="Transcribed_RNA"/>
</dbReference>
<evidence type="ECO:0000313" key="12">
    <source>
        <dbReference type="EMBL" id="CAD9087939.1"/>
    </source>
</evidence>
<keyword evidence="6" id="KW-1133">Transmembrane helix</keyword>
<dbReference type="GO" id="GO:0031966">
    <property type="term" value="C:mitochondrial membrane"/>
    <property type="evidence" value="ECO:0007669"/>
    <property type="project" value="UniProtKB-SubCell"/>
</dbReference>
<dbReference type="PANTHER" id="PTHR45788">
    <property type="entry name" value="SUCCINATE/FUMARATE MITOCHONDRIAL TRANSPORTER-RELATED"/>
    <property type="match status" value="1"/>
</dbReference>